<reference evidence="1 2" key="1">
    <citation type="submission" date="2024-01" db="EMBL/GenBank/DDBJ databases">
        <authorList>
            <person name="Allen C."/>
            <person name="Tagirdzhanova G."/>
        </authorList>
    </citation>
    <scope>NUCLEOTIDE SEQUENCE [LARGE SCALE GENOMIC DNA]</scope>
</reference>
<dbReference type="Proteomes" id="UP001642482">
    <property type="component" value="Unassembled WGS sequence"/>
</dbReference>
<keyword evidence="2" id="KW-1185">Reference proteome</keyword>
<proteinExistence type="predicted"/>
<accession>A0ABP0B9E0</accession>
<protein>
    <submittedName>
        <fullName evidence="1">Uncharacterized protein</fullName>
    </submittedName>
</protein>
<gene>
    <name evidence="1" type="ORF">SEUCBS140593_002791</name>
</gene>
<sequence length="185" mass="21685">MADDAIDSDIFDDELIEEDDDNINDNNNHFEPFREMDEPMSGAWNLVVSDADWAKLRQGFTPRDMDDRWVYRVTPIDRSGVITIHIARSWTDIQHYALHVLPAKDGEPETTKIIAITWEQNTNGIHITQEQAQKEVIIITRSILECDFDNYPDDLEWFSENHRIDRNINKKNNWELDESGELKEP</sequence>
<name>A0ABP0B9E0_9PEZI</name>
<organism evidence="1 2">
    <name type="scientific">Sporothrix eucalyptigena</name>
    <dbReference type="NCBI Taxonomy" id="1812306"/>
    <lineage>
        <taxon>Eukaryota</taxon>
        <taxon>Fungi</taxon>
        <taxon>Dikarya</taxon>
        <taxon>Ascomycota</taxon>
        <taxon>Pezizomycotina</taxon>
        <taxon>Sordariomycetes</taxon>
        <taxon>Sordariomycetidae</taxon>
        <taxon>Ophiostomatales</taxon>
        <taxon>Ophiostomataceae</taxon>
        <taxon>Sporothrix</taxon>
    </lineage>
</organism>
<evidence type="ECO:0000313" key="1">
    <source>
        <dbReference type="EMBL" id="CAK7216189.1"/>
    </source>
</evidence>
<dbReference type="EMBL" id="CAWUHD010000019">
    <property type="protein sequence ID" value="CAK7216189.1"/>
    <property type="molecule type" value="Genomic_DNA"/>
</dbReference>
<evidence type="ECO:0000313" key="2">
    <source>
        <dbReference type="Proteomes" id="UP001642482"/>
    </source>
</evidence>
<comment type="caution">
    <text evidence="1">The sequence shown here is derived from an EMBL/GenBank/DDBJ whole genome shotgun (WGS) entry which is preliminary data.</text>
</comment>